<gene>
    <name evidence="2" type="ORF">BS50DRAFT_678809</name>
</gene>
<evidence type="ECO:0000256" key="1">
    <source>
        <dbReference type="SAM" id="SignalP"/>
    </source>
</evidence>
<reference evidence="2 3" key="1">
    <citation type="journal article" date="2018" name="Front. Microbiol.">
        <title>Genome-Wide Analysis of Corynespora cassiicola Leaf Fall Disease Putative Effectors.</title>
        <authorList>
            <person name="Lopez D."/>
            <person name="Ribeiro S."/>
            <person name="Label P."/>
            <person name="Fumanal B."/>
            <person name="Venisse J.S."/>
            <person name="Kohler A."/>
            <person name="de Oliveira R.R."/>
            <person name="Labutti K."/>
            <person name="Lipzen A."/>
            <person name="Lail K."/>
            <person name="Bauer D."/>
            <person name="Ohm R.A."/>
            <person name="Barry K.W."/>
            <person name="Spatafora J."/>
            <person name="Grigoriev I.V."/>
            <person name="Martin F.M."/>
            <person name="Pujade-Renaud V."/>
        </authorList>
    </citation>
    <scope>NUCLEOTIDE SEQUENCE [LARGE SCALE GENOMIC DNA]</scope>
    <source>
        <strain evidence="2 3">Philippines</strain>
    </source>
</reference>
<dbReference type="Proteomes" id="UP000240883">
    <property type="component" value="Unassembled WGS sequence"/>
</dbReference>
<feature type="signal peptide" evidence="1">
    <location>
        <begin position="1"/>
        <end position="19"/>
    </location>
</feature>
<evidence type="ECO:0000313" key="3">
    <source>
        <dbReference type="Proteomes" id="UP000240883"/>
    </source>
</evidence>
<proteinExistence type="predicted"/>
<dbReference type="OrthoDB" id="5230873at2759"/>
<evidence type="ECO:0000313" key="2">
    <source>
        <dbReference type="EMBL" id="PSN64802.1"/>
    </source>
</evidence>
<organism evidence="2 3">
    <name type="scientific">Corynespora cassiicola Philippines</name>
    <dbReference type="NCBI Taxonomy" id="1448308"/>
    <lineage>
        <taxon>Eukaryota</taxon>
        <taxon>Fungi</taxon>
        <taxon>Dikarya</taxon>
        <taxon>Ascomycota</taxon>
        <taxon>Pezizomycotina</taxon>
        <taxon>Dothideomycetes</taxon>
        <taxon>Pleosporomycetidae</taxon>
        <taxon>Pleosporales</taxon>
        <taxon>Corynesporascaceae</taxon>
        <taxon>Corynespora</taxon>
    </lineage>
</organism>
<dbReference type="EMBL" id="KZ678138">
    <property type="protein sequence ID" value="PSN64802.1"/>
    <property type="molecule type" value="Genomic_DNA"/>
</dbReference>
<accession>A0A2T2NH90</accession>
<keyword evidence="1" id="KW-0732">Signal</keyword>
<dbReference type="AlphaFoldDB" id="A0A2T2NH90"/>
<feature type="chain" id="PRO_5015592566" evidence="1">
    <location>
        <begin position="20"/>
        <end position="186"/>
    </location>
</feature>
<protein>
    <submittedName>
        <fullName evidence="2">Uncharacterized protein</fullName>
    </submittedName>
</protein>
<keyword evidence="3" id="KW-1185">Reference proteome</keyword>
<name>A0A2T2NH90_CORCC</name>
<sequence>MSALKISLLLASLPFLALGAQRRSTPSSFQLYAYGPGLGGLPMFNADGYAYVGDPNLSNSTDAAQVTFSPGSDNMWIGAPNTTASGNDTAPSWSNVTMFIPGPGSSDGRVGFQSSDNSTDDSRITSGFTFYGSTAMVVQDGTLETLWYALPVGDSGIHALYWNTTSENQVPIILRNIAPSNPSDRT</sequence>